<reference evidence="2 3" key="1">
    <citation type="submission" date="2016-10" db="EMBL/GenBank/DDBJ databases">
        <title>Reductive evolution of mitochondrial metabolism and differential evolution of invasion-related proteins in Cryptosporidium.</title>
        <authorList>
            <person name="Liu S."/>
            <person name="Roellig D.M."/>
            <person name="Guo Y."/>
            <person name="Li N."/>
            <person name="Frace M.A."/>
            <person name="Tang K."/>
            <person name="Zhang L."/>
            <person name="Feng Y."/>
            <person name="Xiao L."/>
        </authorList>
    </citation>
    <scope>NUCLEOTIDE SEQUENCE [LARGE SCALE GENOMIC DNA]</scope>
    <source>
        <strain evidence="2">39726</strain>
    </source>
</reference>
<proteinExistence type="predicted"/>
<dbReference type="EMBL" id="LRBP01000013">
    <property type="protein sequence ID" value="OII74132.1"/>
    <property type="molecule type" value="Genomic_DNA"/>
</dbReference>
<dbReference type="RefSeq" id="XP_028875352.1">
    <property type="nucleotide sequence ID" value="XM_029019945.1"/>
</dbReference>
<dbReference type="Proteomes" id="UP000186176">
    <property type="component" value="Unassembled WGS sequence"/>
</dbReference>
<sequence>MEIITHDDTESIKFIHGPRFRFCNNKPARILICNPLKYLIVEKNSQITIFDLNVILSNSDGLTYFESKLDEIKHAQLGNYDFGHESAITHIVLDFSSTILTVVIDTKILLFNLLDLDQKSEWISINHDGIQSITWTQNHDLITIESDGSCSFYYFIPSEKDFYRTKLILDGSSDNFTLVEACKSNFCGIQFILISESEKNIILITNELYNMIISSQSKFFNIPKSFIRPFSTLIGPITDVFQGGNSKMNLINQLHITSAKFIDGEDLYLSISLIGGLEYMDGYVLFFKIDSDLKVELSSYSINDLCFDNVDSNDMDQIKKIRCVSFWVKEWGILFIGSAVFSQMIVFTPNHSYINKENLNDYKSHNWVRLAMCEGYDINCTDFDIGIFDSCLCTCNKRSIRDPKLTIDAPQISQPPIIFIAETNGDIITHYIGGDPKLIKPIKSEELDSLITNYTSCNSLSRQDLESKNQVPTNNYMFHLVESPLTKFSISSKKDNSNSSLKAIEQILRIQKYKPINQGISMINKSEEKLFDSIMKIESQVLQLEKKFININEKVLNVLNSPLIAKRLINFCEFVDKIKIIANENSNFYKLISKFNEISNIEIQLRRLHLYLMKKISEDVYKNTKIEILKEKLRKNELTSSQISILFQYNIELFGLLIDNGVDKNQVIMNSLISIETLSLKLASRISQVSIFCERLNYRKSMEFEFTSLPPPEYNYNTLHSNEQSYATPNKIPFDSHRNSNSQKIPSSSVRISKKNNFDSQPDSKGKHRIYSSKKNINLSDIINNISNSVIKDDLYKPSFSSENESNILKVQRLKINNYVSQNNTPGRYIQIRSKYLGYSCDEVLSDKLGVNNRPKLQNNTFFELSWIPGLIEEKNASLKLMEHSSHSFETKNKYYVKQGMPNLILTNCIERLERIVDHCEIANGSISFIEREELLPKFIKKIGKDSVKTTEISSKSLLTGNRIITSQLLLSRNSSLQKNMIYRQKLLLILSGFVGKLSNSKSTAFPQNTNCSFNDLKSRVYNKFDQKDLNFENSQQECISAISFAFPLEKNQNPVTLDYKTVLLEQQGCIDTNDLLSGSPNIPGKTNLKNSNIGFVTELGDKTVLKHPNYMSEATPSDKIDFCNYIETKFDKDSAKTNSNMAYKKITQDDESFEPDLNNTSFCTNNPNLLNNSLNKTTCELVSNNGNSINLEFNKQKNEILQKDIKSSFFSLSLINNETPNSKRASEGIFAFSTEMNISLNLNSPDSKRDHVKNQISDELNIFSFSSDSNPLKPINICSPPKQSSDANHLSSAIVKNGLHELDELDVSKVNASTISTNIGSTIENGNSTLKFQGNNDLEQKDEESSKPSINLGGVFGFPNSLSNMNNAPKVSGFGSSQFLINGPFSSNNGGNSLCGNPKNDSTIEEAQSFEFSAKNLNNSIPFKAYPSSDNSTGGFVAFSSEFHGFSPINAQNSTINSFPNNLNNNIFNFAPPQKPRQVNKLD</sequence>
<protein>
    <submittedName>
        <fullName evidence="2">Uncharacterized protein</fullName>
    </submittedName>
</protein>
<evidence type="ECO:0000313" key="3">
    <source>
        <dbReference type="Proteomes" id="UP000186176"/>
    </source>
</evidence>
<gene>
    <name evidence="2" type="ORF">cubi_02934</name>
</gene>
<feature type="compositionally biased region" description="Polar residues" evidence="1">
    <location>
        <begin position="1328"/>
        <end position="1338"/>
    </location>
</feature>
<dbReference type="OrthoDB" id="341566at2759"/>
<accession>A0A1J4MMA2</accession>
<comment type="caution">
    <text evidence="2">The sequence shown here is derived from an EMBL/GenBank/DDBJ whole genome shotgun (WGS) entry which is preliminary data.</text>
</comment>
<keyword evidence="3" id="KW-1185">Reference proteome</keyword>
<feature type="compositionally biased region" description="Polar residues" evidence="1">
    <location>
        <begin position="739"/>
        <end position="751"/>
    </location>
</feature>
<organism evidence="2 3">
    <name type="scientific">Cryptosporidium ubiquitum</name>
    <dbReference type="NCBI Taxonomy" id="857276"/>
    <lineage>
        <taxon>Eukaryota</taxon>
        <taxon>Sar</taxon>
        <taxon>Alveolata</taxon>
        <taxon>Apicomplexa</taxon>
        <taxon>Conoidasida</taxon>
        <taxon>Coccidia</taxon>
        <taxon>Eucoccidiorida</taxon>
        <taxon>Eimeriorina</taxon>
        <taxon>Cryptosporidiidae</taxon>
        <taxon>Cryptosporidium</taxon>
    </lineage>
</organism>
<dbReference type="VEuPathDB" id="CryptoDB:cubi_02934"/>
<feature type="region of interest" description="Disordered" evidence="1">
    <location>
        <begin position="1328"/>
        <end position="1348"/>
    </location>
</feature>
<name>A0A1J4MMA2_9CRYT</name>
<evidence type="ECO:0000313" key="2">
    <source>
        <dbReference type="EMBL" id="OII74132.1"/>
    </source>
</evidence>
<feature type="region of interest" description="Disordered" evidence="1">
    <location>
        <begin position="727"/>
        <end position="769"/>
    </location>
</feature>
<evidence type="ECO:0000256" key="1">
    <source>
        <dbReference type="SAM" id="MobiDB-lite"/>
    </source>
</evidence>
<dbReference type="GeneID" id="39979724"/>